<keyword evidence="2" id="KW-1185">Reference proteome</keyword>
<dbReference type="EMBL" id="CM029040">
    <property type="protein sequence ID" value="KAG2637186.1"/>
    <property type="molecule type" value="Genomic_DNA"/>
</dbReference>
<evidence type="ECO:0000313" key="2">
    <source>
        <dbReference type="Proteomes" id="UP000823388"/>
    </source>
</evidence>
<dbReference type="Proteomes" id="UP000823388">
    <property type="component" value="Chromosome 2N"/>
</dbReference>
<accession>A0A8T0VU96</accession>
<protein>
    <submittedName>
        <fullName evidence="1">Uncharacterized protein</fullName>
    </submittedName>
</protein>
<reference evidence="1" key="1">
    <citation type="submission" date="2020-05" db="EMBL/GenBank/DDBJ databases">
        <title>WGS assembly of Panicum virgatum.</title>
        <authorList>
            <person name="Lovell J.T."/>
            <person name="Jenkins J."/>
            <person name="Shu S."/>
            <person name="Juenger T.E."/>
            <person name="Schmutz J."/>
        </authorList>
    </citation>
    <scope>NUCLEOTIDE SEQUENCE</scope>
    <source>
        <strain evidence="1">AP13</strain>
    </source>
</reference>
<organism evidence="1 2">
    <name type="scientific">Panicum virgatum</name>
    <name type="common">Blackwell switchgrass</name>
    <dbReference type="NCBI Taxonomy" id="38727"/>
    <lineage>
        <taxon>Eukaryota</taxon>
        <taxon>Viridiplantae</taxon>
        <taxon>Streptophyta</taxon>
        <taxon>Embryophyta</taxon>
        <taxon>Tracheophyta</taxon>
        <taxon>Spermatophyta</taxon>
        <taxon>Magnoliopsida</taxon>
        <taxon>Liliopsida</taxon>
        <taxon>Poales</taxon>
        <taxon>Poaceae</taxon>
        <taxon>PACMAD clade</taxon>
        <taxon>Panicoideae</taxon>
        <taxon>Panicodae</taxon>
        <taxon>Paniceae</taxon>
        <taxon>Panicinae</taxon>
        <taxon>Panicum</taxon>
        <taxon>Panicum sect. Hiantes</taxon>
    </lineage>
</organism>
<evidence type="ECO:0000313" key="1">
    <source>
        <dbReference type="EMBL" id="KAG2637186.1"/>
    </source>
</evidence>
<proteinExistence type="predicted"/>
<name>A0A8T0VU96_PANVG</name>
<dbReference type="AlphaFoldDB" id="A0A8T0VU96"/>
<gene>
    <name evidence="1" type="ORF">PVAP13_2NG504703</name>
</gene>
<comment type="caution">
    <text evidence="1">The sequence shown here is derived from an EMBL/GenBank/DDBJ whole genome shotgun (WGS) entry which is preliminary data.</text>
</comment>
<sequence>MGFLGFNSPSITSSFDPTHQNWSFIIEGGGLVVAWWGLLGEERGGLVAWILDSVG</sequence>